<comment type="caution">
    <text evidence="1">The sequence shown here is derived from an EMBL/GenBank/DDBJ whole genome shotgun (WGS) entry which is preliminary data.</text>
</comment>
<name>A0ACC1S635_9APHY</name>
<reference evidence="1" key="1">
    <citation type="submission" date="2022-07" db="EMBL/GenBank/DDBJ databases">
        <title>Genome Sequence of Phlebia brevispora.</title>
        <authorList>
            <person name="Buettner E."/>
        </authorList>
    </citation>
    <scope>NUCLEOTIDE SEQUENCE</scope>
    <source>
        <strain evidence="1">MPL23</strain>
    </source>
</reference>
<keyword evidence="2" id="KW-1185">Reference proteome</keyword>
<evidence type="ECO:0000313" key="1">
    <source>
        <dbReference type="EMBL" id="KAJ3532731.1"/>
    </source>
</evidence>
<dbReference type="Proteomes" id="UP001148662">
    <property type="component" value="Unassembled WGS sequence"/>
</dbReference>
<protein>
    <submittedName>
        <fullName evidence="1">Uncharacterized protein</fullName>
    </submittedName>
</protein>
<gene>
    <name evidence="1" type="ORF">NM688_g7381</name>
</gene>
<proteinExistence type="predicted"/>
<accession>A0ACC1S635</accession>
<evidence type="ECO:0000313" key="2">
    <source>
        <dbReference type="Proteomes" id="UP001148662"/>
    </source>
</evidence>
<dbReference type="EMBL" id="JANHOG010001714">
    <property type="protein sequence ID" value="KAJ3532731.1"/>
    <property type="molecule type" value="Genomic_DNA"/>
</dbReference>
<organism evidence="1 2">
    <name type="scientific">Phlebia brevispora</name>
    <dbReference type="NCBI Taxonomy" id="194682"/>
    <lineage>
        <taxon>Eukaryota</taxon>
        <taxon>Fungi</taxon>
        <taxon>Dikarya</taxon>
        <taxon>Basidiomycota</taxon>
        <taxon>Agaricomycotina</taxon>
        <taxon>Agaricomycetes</taxon>
        <taxon>Polyporales</taxon>
        <taxon>Meruliaceae</taxon>
        <taxon>Phlebia</taxon>
    </lineage>
</organism>
<sequence>MGGSTAAHDELIGGGDLRVPPVRASFWLADFVQRVVDEMLPLITEVSFDNFMSSFLSNGHDFTDEDAEEVGDFSSLCNLFSKCKGKEPKEHEMYPVIAEVVNKILQRTNKNFVYRDIANWYESIEDDINPGGCIFPVHARAQSACQLTDKERSDLTQSSRLPYAARMSWTWAEVIWEIKPSPTADGSAFFNNELGQSFLHTNSAGLAQFTNYAAELFRRQHRTHLFMVYITRTHARVVRWDRAAAVVSEAVDLKTSHRRLFNFISRLVTTTHEARGHDPTVKLANKSEIQKLEKYQREQDKLSKHYASEMLKHILDNRSYYPIYRVTCQCADDPKRNMVFLVGKDCSSHHSPTGRATKGFVAYNTAERRLVFLKDYWRPAAPSLIHPELETYKRLQKHEVPFIAYPVAGGDVGGSKPQVTRNQDYLAKAHQTPPLKRIHYRVVSSRVGRPLESYTSSMEMIYVVFHALRAHRDAWEKAKILHRDVSVNNILIDIDSPEDQPIGFLNDWDLCKYKEDLGKAATQNGRSGTWPFLSALLLKYPKKPTALSDDLESFVHVITWLALRFHEHGMTLPQCLDPDCDVATLLKVNATNTLLCLHKDFFFDMAILKDGHYVGHETKYIRISKFDTPAFELADRKGPLARLLSGLYSLLNHHYSAIDPTELAMYELSIPDPGPSRKYQPRGVIKVALKDPAMSKCPSWPLGPGSSQRSSAGSSQPSILGSFQTPVPDSSQLSASRSSASGHSHFSCLSNPHTPSAVPMPRTPSEIATGGPQRKYGLCPTLTNGVTIGYDDKTADQFLGLGQICIAPPKGSSGASKGRSSSSLPPPQGQVNADVPGSQHSAHDMNTDFAGNTRNTPQPPSEAPSSSVNRPILPAIFTSSTVTRDALAVAASAARVSHWAQTSSKVHTISENEVVEFPGPALGDLSDTPRVGIRPVPVPDAVDQLGGTNGAPSQSHLGSPKKRGRKRKTDDSNGGGRKRRSARRG</sequence>